<reference evidence="1 2" key="1">
    <citation type="journal article" date="2010" name="Cell">
        <title>The genome of Naegleria gruberi illuminates early eukaryotic versatility.</title>
        <authorList>
            <person name="Fritz-Laylin L.K."/>
            <person name="Prochnik S.E."/>
            <person name="Ginger M.L."/>
            <person name="Dacks J.B."/>
            <person name="Carpenter M.L."/>
            <person name="Field M.C."/>
            <person name="Kuo A."/>
            <person name="Paredez A."/>
            <person name="Chapman J."/>
            <person name="Pham J."/>
            <person name="Shu S."/>
            <person name="Neupane R."/>
            <person name="Cipriano M."/>
            <person name="Mancuso J."/>
            <person name="Tu H."/>
            <person name="Salamov A."/>
            <person name="Lindquist E."/>
            <person name="Shapiro H."/>
            <person name="Lucas S."/>
            <person name="Grigoriev I.V."/>
            <person name="Cande W.Z."/>
            <person name="Fulton C."/>
            <person name="Rokhsar D.S."/>
            <person name="Dawson S.C."/>
        </authorList>
    </citation>
    <scope>NUCLEOTIDE SEQUENCE [LARGE SCALE GENOMIC DNA]</scope>
    <source>
        <strain evidence="1 2">NEG-M</strain>
    </source>
</reference>
<evidence type="ECO:0000313" key="2">
    <source>
        <dbReference type="Proteomes" id="UP000006671"/>
    </source>
</evidence>
<dbReference type="SUPFAM" id="SSF52833">
    <property type="entry name" value="Thioredoxin-like"/>
    <property type="match status" value="1"/>
</dbReference>
<dbReference type="EMBL" id="GG738901">
    <property type="protein sequence ID" value="EFC39177.1"/>
    <property type="molecule type" value="Genomic_DNA"/>
</dbReference>
<dbReference type="GeneID" id="8853441"/>
<dbReference type="AlphaFoldDB" id="D2VV54"/>
<dbReference type="PANTHER" id="PTHR33875">
    <property type="entry name" value="OS09G0542200 PROTEIN"/>
    <property type="match status" value="1"/>
</dbReference>
<accession>D2VV54</accession>
<dbReference type="VEuPathDB" id="AmoebaDB:NAEGRDRAFT_72896"/>
<dbReference type="InParanoid" id="D2VV54"/>
<gene>
    <name evidence="1" type="ORF">NAEGRDRAFT_72896</name>
</gene>
<dbReference type="PANTHER" id="PTHR33875:SF2">
    <property type="entry name" value="ACR183CP"/>
    <property type="match status" value="1"/>
</dbReference>
<dbReference type="OrthoDB" id="37297at2759"/>
<organism evidence="2">
    <name type="scientific">Naegleria gruberi</name>
    <name type="common">Amoeba</name>
    <dbReference type="NCBI Taxonomy" id="5762"/>
    <lineage>
        <taxon>Eukaryota</taxon>
        <taxon>Discoba</taxon>
        <taxon>Heterolobosea</taxon>
        <taxon>Tetramitia</taxon>
        <taxon>Eutetramitia</taxon>
        <taxon>Vahlkampfiidae</taxon>
        <taxon>Naegleria</taxon>
    </lineage>
</organism>
<proteinExistence type="predicted"/>
<sequence>MPQSSSLPSIHIRPFLGLLIIISSLLLVVGVVNCKISPIGPPISRLKDSWSTTTPKNSDSIKVQIDLYVDLACSDSAEWWTSVFKSLDSYYFSNSSSSAPIKLNLHLLPLPYHISSYATSMSYIAINKYTNYNSKVLKELINSFYTNQSPLYNNIVSEMKQSEMYKLIYTNNIQSLNVISWNDYLNLMLDGSIDMRTRTLFKLSTANGVFATPSFYVNGVAIQNGENFTFNDWVSLFNNVIVNN</sequence>
<dbReference type="KEGG" id="ngr:NAEGRDRAFT_72896"/>
<dbReference type="Proteomes" id="UP000006671">
    <property type="component" value="Unassembled WGS sequence"/>
</dbReference>
<keyword evidence="2" id="KW-1185">Reference proteome</keyword>
<dbReference type="OMA" id="WRNTIDP"/>
<evidence type="ECO:0000313" key="1">
    <source>
        <dbReference type="EMBL" id="EFC39177.1"/>
    </source>
</evidence>
<dbReference type="STRING" id="5762.D2VV54"/>
<dbReference type="Gene3D" id="3.40.30.10">
    <property type="entry name" value="Glutaredoxin"/>
    <property type="match status" value="1"/>
</dbReference>
<name>D2VV54_NAEGR</name>
<protein>
    <submittedName>
        <fullName evidence="1">Predicted protein</fullName>
    </submittedName>
</protein>
<dbReference type="eggNOG" id="KOG2567">
    <property type="taxonomic scope" value="Eukaryota"/>
</dbReference>
<dbReference type="InterPro" id="IPR036249">
    <property type="entry name" value="Thioredoxin-like_sf"/>
</dbReference>
<dbReference type="RefSeq" id="XP_002671921.1">
    <property type="nucleotide sequence ID" value="XM_002671875.1"/>
</dbReference>